<protein>
    <submittedName>
        <fullName evidence="1">Type III restriction enzyme, res subunit, putative</fullName>
    </submittedName>
</protein>
<evidence type="ECO:0000313" key="1">
    <source>
        <dbReference type="EMBL" id="EGV19198.1"/>
    </source>
</evidence>
<dbReference type="AlphaFoldDB" id="F9U8U0"/>
<dbReference type="STRING" id="768671.ThimaDRAFT_1342"/>
<gene>
    <name evidence="1" type="ORF">ThimaDRAFT_1342</name>
</gene>
<organism evidence="1 2">
    <name type="scientific">Thiocapsa marina 5811</name>
    <dbReference type="NCBI Taxonomy" id="768671"/>
    <lineage>
        <taxon>Bacteria</taxon>
        <taxon>Pseudomonadati</taxon>
        <taxon>Pseudomonadota</taxon>
        <taxon>Gammaproteobacteria</taxon>
        <taxon>Chromatiales</taxon>
        <taxon>Chromatiaceae</taxon>
        <taxon>Thiocapsa</taxon>
    </lineage>
</organism>
<dbReference type="PATRIC" id="fig|768671.3.peg.1434"/>
<evidence type="ECO:0000313" key="2">
    <source>
        <dbReference type="Proteomes" id="UP000005459"/>
    </source>
</evidence>
<keyword evidence="2" id="KW-1185">Reference proteome</keyword>
<dbReference type="Proteomes" id="UP000005459">
    <property type="component" value="Unassembled WGS sequence"/>
</dbReference>
<dbReference type="RefSeq" id="WP_007192219.1">
    <property type="nucleotide sequence ID" value="NZ_AFWV01000004.1"/>
</dbReference>
<sequence length="100" mass="11031">MRRATEGEGFRFDILEPHDPSLGDNVEKAVGLARFAERHGHLFGRIQLIRRRHSPAGGDAFFRLEINRTAMQKKLLLVTTNPQLDALFAAEAMSVGSSGG</sequence>
<reference evidence="1 2" key="1">
    <citation type="submission" date="2011-06" db="EMBL/GenBank/DDBJ databases">
        <title>The draft genome of Thiocapsa marina 5811.</title>
        <authorList>
            <consortium name="US DOE Joint Genome Institute (JGI-PGF)"/>
            <person name="Lucas S."/>
            <person name="Han J."/>
            <person name="Cheng J.-F."/>
            <person name="Goodwin L."/>
            <person name="Pitluck S."/>
            <person name="Peters L."/>
            <person name="Land M.L."/>
            <person name="Hauser L."/>
            <person name="Vogl K."/>
            <person name="Liu Z."/>
            <person name="Imhoff J."/>
            <person name="Thiel V."/>
            <person name="Frigaard N.-U."/>
            <person name="Bryant D."/>
            <person name="Woyke T.J."/>
        </authorList>
    </citation>
    <scope>NUCLEOTIDE SEQUENCE [LARGE SCALE GENOMIC DNA]</scope>
    <source>
        <strain evidence="1 2">5811</strain>
    </source>
</reference>
<dbReference type="eggNOG" id="COG1061">
    <property type="taxonomic scope" value="Bacteria"/>
</dbReference>
<name>F9U8U0_9GAMM</name>
<dbReference type="OrthoDB" id="9804145at2"/>
<accession>F9U8U0</accession>
<dbReference type="EMBL" id="AFWV01000004">
    <property type="protein sequence ID" value="EGV19198.1"/>
    <property type="molecule type" value="Genomic_DNA"/>
</dbReference>
<proteinExistence type="predicted"/>